<evidence type="ECO:0000313" key="3">
    <source>
        <dbReference type="Proteomes" id="UP000636010"/>
    </source>
</evidence>
<dbReference type="RefSeq" id="WP_188461891.1">
    <property type="nucleotide sequence ID" value="NZ_BAABHU010000004.1"/>
</dbReference>
<feature type="signal peptide" evidence="1">
    <location>
        <begin position="1"/>
        <end position="17"/>
    </location>
</feature>
<name>A0ABQ1LX17_9BACT</name>
<dbReference type="EMBL" id="BMEC01000004">
    <property type="protein sequence ID" value="GGC30586.1"/>
    <property type="molecule type" value="Genomic_DNA"/>
</dbReference>
<organism evidence="2 3">
    <name type="scientific">Marivirga lumbricoides</name>
    <dbReference type="NCBI Taxonomy" id="1046115"/>
    <lineage>
        <taxon>Bacteria</taxon>
        <taxon>Pseudomonadati</taxon>
        <taxon>Bacteroidota</taxon>
        <taxon>Cytophagia</taxon>
        <taxon>Cytophagales</taxon>
        <taxon>Marivirgaceae</taxon>
        <taxon>Marivirga</taxon>
    </lineage>
</organism>
<accession>A0ABQ1LX17</accession>
<keyword evidence="1" id="KW-0732">Signal</keyword>
<reference evidence="3" key="1">
    <citation type="journal article" date="2019" name="Int. J. Syst. Evol. Microbiol.">
        <title>The Global Catalogue of Microorganisms (GCM) 10K type strain sequencing project: providing services to taxonomists for standard genome sequencing and annotation.</title>
        <authorList>
            <consortium name="The Broad Institute Genomics Platform"/>
            <consortium name="The Broad Institute Genome Sequencing Center for Infectious Disease"/>
            <person name="Wu L."/>
            <person name="Ma J."/>
        </authorList>
    </citation>
    <scope>NUCLEOTIDE SEQUENCE [LARGE SCALE GENOMIC DNA]</scope>
    <source>
        <strain evidence="3">CGMCC 1.10832</strain>
    </source>
</reference>
<evidence type="ECO:0000256" key="1">
    <source>
        <dbReference type="SAM" id="SignalP"/>
    </source>
</evidence>
<protein>
    <submittedName>
        <fullName evidence="2">Uncharacterized protein</fullName>
    </submittedName>
</protein>
<feature type="chain" id="PRO_5045632184" evidence="1">
    <location>
        <begin position="18"/>
        <end position="162"/>
    </location>
</feature>
<keyword evidence="3" id="KW-1185">Reference proteome</keyword>
<comment type="caution">
    <text evidence="2">The sequence shown here is derived from an EMBL/GenBank/DDBJ whole genome shotgun (WGS) entry which is preliminary data.</text>
</comment>
<dbReference type="Proteomes" id="UP000636010">
    <property type="component" value="Unassembled WGS sequence"/>
</dbReference>
<sequence length="162" mass="16882">MKNLIILFMIMMAAFHAKDISAQCCSQQVLQEQILPNLQITILNSSGNPVSSLSPGTNYTLRIKATSGTCFVSGSGCGTGLAPANLYVQFAFGCLLDGGTAPPSRGRDVGPSNNYTANINLTTLTGASFSSQITLLVNAQCTAPGSCGLVNNSVPRAFNFPN</sequence>
<evidence type="ECO:0000313" key="2">
    <source>
        <dbReference type="EMBL" id="GGC30586.1"/>
    </source>
</evidence>
<gene>
    <name evidence="2" type="ORF">GCM10011506_14970</name>
</gene>
<proteinExistence type="predicted"/>